<keyword evidence="3" id="KW-0964">Secreted</keyword>
<evidence type="ECO:0000256" key="2">
    <source>
        <dbReference type="ARBA" id="ARBA00004613"/>
    </source>
</evidence>
<evidence type="ECO:0000256" key="6">
    <source>
        <dbReference type="ARBA" id="ARBA00023026"/>
    </source>
</evidence>
<dbReference type="GO" id="GO:0005509">
    <property type="term" value="F:calcium ion binding"/>
    <property type="evidence" value="ECO:0007669"/>
    <property type="project" value="InterPro"/>
</dbReference>
<keyword evidence="4" id="KW-0800">Toxin</keyword>
<dbReference type="Proteomes" id="UP000592216">
    <property type="component" value="Unassembled WGS sequence"/>
</dbReference>
<evidence type="ECO:0000256" key="3">
    <source>
        <dbReference type="ARBA" id="ARBA00022525"/>
    </source>
</evidence>
<dbReference type="PANTHER" id="PTHR38340:SF1">
    <property type="entry name" value="S-LAYER PROTEIN"/>
    <property type="match status" value="1"/>
</dbReference>
<dbReference type="PANTHER" id="PTHR38340">
    <property type="entry name" value="S-LAYER PROTEIN"/>
    <property type="match status" value="1"/>
</dbReference>
<dbReference type="Gene3D" id="2.150.10.10">
    <property type="entry name" value="Serralysin-like metalloprotease, C-terminal"/>
    <property type="match status" value="4"/>
</dbReference>
<dbReference type="PRINTS" id="PR00313">
    <property type="entry name" value="CABNDNGRPT"/>
</dbReference>
<dbReference type="InterPro" id="IPR003995">
    <property type="entry name" value="RTX_toxin_determinant-A"/>
</dbReference>
<keyword evidence="6" id="KW-0843">Virulence</keyword>
<dbReference type="GO" id="GO:0005576">
    <property type="term" value="C:extracellular region"/>
    <property type="evidence" value="ECO:0007669"/>
    <property type="project" value="UniProtKB-SubCell"/>
</dbReference>
<reference evidence="8 9" key="1">
    <citation type="submission" date="2020-04" db="EMBL/GenBank/DDBJ databases">
        <title>Donghicola sp., a member of the Rhodobacteraceae family isolated from mangrove forest in Thailand.</title>
        <authorList>
            <person name="Charoenyingcharoen P."/>
            <person name="Yukphan P."/>
        </authorList>
    </citation>
    <scope>NUCLEOTIDE SEQUENCE [LARGE SCALE GENOMIC DNA]</scope>
    <source>
        <strain evidence="8 9">B5-SW-15</strain>
    </source>
</reference>
<accession>A0A850QAJ7</accession>
<keyword evidence="7" id="KW-0472">Membrane</keyword>
<dbReference type="PRINTS" id="PR01488">
    <property type="entry name" value="RTXTOXINA"/>
</dbReference>
<keyword evidence="5" id="KW-0677">Repeat</keyword>
<dbReference type="RefSeq" id="WP_177158873.1">
    <property type="nucleotide sequence ID" value="NZ_JABCJE010000013.1"/>
</dbReference>
<evidence type="ECO:0000313" key="9">
    <source>
        <dbReference type="Proteomes" id="UP000592216"/>
    </source>
</evidence>
<dbReference type="InterPro" id="IPR018511">
    <property type="entry name" value="Hemolysin-typ_Ca-bd_CS"/>
</dbReference>
<gene>
    <name evidence="8" type="ORF">HJ536_18395</name>
</gene>
<organism evidence="8 9">
    <name type="scientific">Donghicola mangrovi</name>
    <dbReference type="NCBI Taxonomy" id="2729614"/>
    <lineage>
        <taxon>Bacteria</taxon>
        <taxon>Pseudomonadati</taxon>
        <taxon>Pseudomonadota</taxon>
        <taxon>Alphaproteobacteria</taxon>
        <taxon>Rhodobacterales</taxon>
        <taxon>Roseobacteraceae</taxon>
        <taxon>Donghicola</taxon>
    </lineage>
</organism>
<evidence type="ECO:0000256" key="4">
    <source>
        <dbReference type="ARBA" id="ARBA00022656"/>
    </source>
</evidence>
<sequence length="546" mass="56756">MKYTTETVSIDLSGSGLFPSSLDFEEILSSESYLVSELIEGQETSAFLHTQGRLQFDYDTFVANLDPVDTYQIKLTVSDATSFDSNVQFNVRGSNNEYVGLIFNDYGDIFDEENSLLTKEFQVDDGGMVFIFSGLVNTSTDSSVPYSLELIKTKDVEPWTISLTQEGNGGKATLTTNDQTVSAGSLVEFSVTLATVGITASDVSLVGSGSIYSSQVATENGLTISGAISPSTDLNLSDLLEITFLGSNIAGQVEVVDLYIIFTDLSIGRERQRVPTEISGSLQTPGSLKLDGTESNDTINGDVADDVIVGFGGNDSLFGSTGDDTMNAGAGNDILLGGEGDDLLLGKSGHDQIFGNSGNDILIGGGGSDSLFGGNQKDHLNGGSGNDSLCGEAGNDDLVGGGGSDSIDGGLGRDSLSGNFGKDIIFGGGGGDILIGGGGADTLFGGSGNDRLSGGGGKDLLEGGAGKDRFEFKIGSRTDTILDFEDDIDTLLLDIDLWGGGLRKAQVLSQFATENENGVVLNFGSEKLVIEGLTDASVLIDDIAFI</sequence>
<dbReference type="Pfam" id="PF00353">
    <property type="entry name" value="HemolysinCabind"/>
    <property type="match status" value="4"/>
</dbReference>
<evidence type="ECO:0000256" key="1">
    <source>
        <dbReference type="ARBA" id="ARBA00004370"/>
    </source>
</evidence>
<dbReference type="AlphaFoldDB" id="A0A850QAJ7"/>
<evidence type="ECO:0000256" key="5">
    <source>
        <dbReference type="ARBA" id="ARBA00022737"/>
    </source>
</evidence>
<evidence type="ECO:0000256" key="7">
    <source>
        <dbReference type="ARBA" id="ARBA00023136"/>
    </source>
</evidence>
<dbReference type="InterPro" id="IPR050557">
    <property type="entry name" value="RTX_toxin/Mannuronan_C5-epim"/>
</dbReference>
<comment type="subcellular location">
    <subcellularLocation>
        <location evidence="1">Membrane</location>
    </subcellularLocation>
    <subcellularLocation>
        <location evidence="2">Secreted</location>
    </subcellularLocation>
</comment>
<dbReference type="EMBL" id="JABCJE010000013">
    <property type="protein sequence ID" value="NVO25332.1"/>
    <property type="molecule type" value="Genomic_DNA"/>
</dbReference>
<name>A0A850QAJ7_9RHOB</name>
<protein>
    <submittedName>
        <fullName evidence="8">Calcium-binding protein</fullName>
    </submittedName>
</protein>
<dbReference type="InterPro" id="IPR001343">
    <property type="entry name" value="Hemolysn_Ca-bd"/>
</dbReference>
<comment type="caution">
    <text evidence="8">The sequence shown here is derived from an EMBL/GenBank/DDBJ whole genome shotgun (WGS) entry which is preliminary data.</text>
</comment>
<dbReference type="InterPro" id="IPR011049">
    <property type="entry name" value="Serralysin-like_metalloprot_C"/>
</dbReference>
<dbReference type="PROSITE" id="PS00330">
    <property type="entry name" value="HEMOLYSIN_CALCIUM"/>
    <property type="match status" value="3"/>
</dbReference>
<dbReference type="GO" id="GO:0016020">
    <property type="term" value="C:membrane"/>
    <property type="evidence" value="ECO:0007669"/>
    <property type="project" value="UniProtKB-SubCell"/>
</dbReference>
<proteinExistence type="predicted"/>
<evidence type="ECO:0000313" key="8">
    <source>
        <dbReference type="EMBL" id="NVO25332.1"/>
    </source>
</evidence>
<dbReference type="GO" id="GO:0090729">
    <property type="term" value="F:toxin activity"/>
    <property type="evidence" value="ECO:0007669"/>
    <property type="project" value="UniProtKB-KW"/>
</dbReference>
<dbReference type="SUPFAM" id="SSF51120">
    <property type="entry name" value="beta-Roll"/>
    <property type="match status" value="2"/>
</dbReference>